<dbReference type="InterPro" id="IPR038716">
    <property type="entry name" value="P1/P2_N_sf"/>
</dbReference>
<keyword evidence="5" id="KW-1185">Reference proteome</keyword>
<reference evidence="4 5" key="1">
    <citation type="submission" date="2014-04" db="EMBL/GenBank/DDBJ databases">
        <authorList>
            <consortium name="DOE Joint Genome Institute"/>
            <person name="Kuo A."/>
            <person name="Kohler A."/>
            <person name="Nagy L.G."/>
            <person name="Floudas D."/>
            <person name="Copeland A."/>
            <person name="Barry K.W."/>
            <person name="Cichocki N."/>
            <person name="Veneault-Fourrey C."/>
            <person name="LaButti K."/>
            <person name="Lindquist E.A."/>
            <person name="Lipzen A."/>
            <person name="Lundell T."/>
            <person name="Morin E."/>
            <person name="Murat C."/>
            <person name="Sun H."/>
            <person name="Tunlid A."/>
            <person name="Henrissat B."/>
            <person name="Grigoriev I.V."/>
            <person name="Hibbett D.S."/>
            <person name="Martin F."/>
            <person name="Nordberg H.P."/>
            <person name="Cantor M.N."/>
            <person name="Hua S.X."/>
        </authorList>
    </citation>
    <scope>NUCLEOTIDE SEQUENCE [LARGE SCALE GENOMIC DNA]</scope>
    <source>
        <strain evidence="4 5">LaAM-08-1</strain>
    </source>
</reference>
<protein>
    <submittedName>
        <fullName evidence="4">Unplaced genomic scaffold K443scaffold_167, whole genome shotgun sequence</fullName>
    </submittedName>
</protein>
<keyword evidence="3" id="KW-0687">Ribonucleoprotein</keyword>
<dbReference type="Pfam" id="PF00428">
    <property type="entry name" value="Ribosomal_60s"/>
    <property type="match status" value="1"/>
</dbReference>
<dbReference type="HOGENOM" id="CLU_114656_1_0_1"/>
<dbReference type="PANTHER" id="PTHR45696:SF10">
    <property type="entry name" value="LARGE RIBOSOMAL SUBUNIT PROTEIN P1"/>
    <property type="match status" value="1"/>
</dbReference>
<accession>A0A0C9WLA7</accession>
<evidence type="ECO:0000256" key="2">
    <source>
        <dbReference type="ARBA" id="ARBA00022980"/>
    </source>
</evidence>
<dbReference type="EMBL" id="KN838702">
    <property type="protein sequence ID" value="KIJ97089.1"/>
    <property type="molecule type" value="Genomic_DNA"/>
</dbReference>
<dbReference type="FunFam" id="1.10.10.1410:FF:000001">
    <property type="entry name" value="60S acidic ribosomal protein P1"/>
    <property type="match status" value="1"/>
</dbReference>
<reference evidence="5" key="2">
    <citation type="submission" date="2015-01" db="EMBL/GenBank/DDBJ databases">
        <title>Evolutionary Origins and Diversification of the Mycorrhizal Mutualists.</title>
        <authorList>
            <consortium name="DOE Joint Genome Institute"/>
            <consortium name="Mycorrhizal Genomics Consortium"/>
            <person name="Kohler A."/>
            <person name="Kuo A."/>
            <person name="Nagy L.G."/>
            <person name="Floudas D."/>
            <person name="Copeland A."/>
            <person name="Barry K.W."/>
            <person name="Cichocki N."/>
            <person name="Veneault-Fourrey C."/>
            <person name="LaButti K."/>
            <person name="Lindquist E.A."/>
            <person name="Lipzen A."/>
            <person name="Lundell T."/>
            <person name="Morin E."/>
            <person name="Murat C."/>
            <person name="Riley R."/>
            <person name="Ohm R."/>
            <person name="Sun H."/>
            <person name="Tunlid A."/>
            <person name="Henrissat B."/>
            <person name="Grigoriev I.V."/>
            <person name="Hibbett D.S."/>
            <person name="Martin F."/>
        </authorList>
    </citation>
    <scope>NUCLEOTIDE SEQUENCE [LARGE SCALE GENOMIC DNA]</scope>
    <source>
        <strain evidence="5">LaAM-08-1</strain>
    </source>
</reference>
<dbReference type="GO" id="GO:0022625">
    <property type="term" value="C:cytosolic large ribosomal subunit"/>
    <property type="evidence" value="ECO:0007669"/>
    <property type="project" value="TreeGrafter"/>
</dbReference>
<evidence type="ECO:0000256" key="1">
    <source>
        <dbReference type="ARBA" id="ARBA00005436"/>
    </source>
</evidence>
<proteinExistence type="inferred from homology"/>
<organism evidence="4 5">
    <name type="scientific">Laccaria amethystina LaAM-08-1</name>
    <dbReference type="NCBI Taxonomy" id="1095629"/>
    <lineage>
        <taxon>Eukaryota</taxon>
        <taxon>Fungi</taxon>
        <taxon>Dikarya</taxon>
        <taxon>Basidiomycota</taxon>
        <taxon>Agaricomycotina</taxon>
        <taxon>Agaricomycetes</taxon>
        <taxon>Agaricomycetidae</taxon>
        <taxon>Agaricales</taxon>
        <taxon>Agaricineae</taxon>
        <taxon>Hydnangiaceae</taxon>
        <taxon>Laccaria</taxon>
    </lineage>
</organism>
<dbReference type="OrthoDB" id="2194681at2759"/>
<dbReference type="GO" id="GO:0043021">
    <property type="term" value="F:ribonucleoprotein complex binding"/>
    <property type="evidence" value="ECO:0007669"/>
    <property type="project" value="TreeGrafter"/>
</dbReference>
<dbReference type="GO" id="GO:0002181">
    <property type="term" value="P:cytoplasmic translation"/>
    <property type="evidence" value="ECO:0007669"/>
    <property type="project" value="TreeGrafter"/>
</dbReference>
<sequence>MASLELAPTYAALILADDGIEITAGRILALTTAAGVEMEPIWADLLVKALEGKEIKELLSYIDPGGNLNNGASAVIASNTASTTDSEGHVDEIQDGHDSEDECFCLFF</sequence>
<dbReference type="GO" id="GO:0003735">
    <property type="term" value="F:structural constituent of ribosome"/>
    <property type="evidence" value="ECO:0007669"/>
    <property type="project" value="TreeGrafter"/>
</dbReference>
<dbReference type="STRING" id="1095629.A0A0C9WLA7"/>
<keyword evidence="2" id="KW-0689">Ribosomal protein</keyword>
<evidence type="ECO:0000313" key="4">
    <source>
        <dbReference type="EMBL" id="KIJ97089.1"/>
    </source>
</evidence>
<comment type="similarity">
    <text evidence="1">Belongs to the eukaryotic ribosomal protein P1/P2 family.</text>
</comment>
<dbReference type="Proteomes" id="UP000054477">
    <property type="component" value="Unassembled WGS sequence"/>
</dbReference>
<gene>
    <name evidence="4" type="ORF">K443DRAFT_681810</name>
</gene>
<dbReference type="Gene3D" id="1.10.10.1410">
    <property type="match status" value="1"/>
</dbReference>
<dbReference type="CDD" id="cd05831">
    <property type="entry name" value="Ribosomal_P1"/>
    <property type="match status" value="1"/>
</dbReference>
<dbReference type="AlphaFoldDB" id="A0A0C9WLA7"/>
<name>A0A0C9WLA7_9AGAR</name>
<dbReference type="GO" id="GO:0030295">
    <property type="term" value="F:protein kinase activator activity"/>
    <property type="evidence" value="ECO:0007669"/>
    <property type="project" value="TreeGrafter"/>
</dbReference>
<dbReference type="PANTHER" id="PTHR45696">
    <property type="entry name" value="60S ACIDIC RIBOSOMAL PROTEIN P1"/>
    <property type="match status" value="1"/>
</dbReference>
<evidence type="ECO:0000313" key="5">
    <source>
        <dbReference type="Proteomes" id="UP000054477"/>
    </source>
</evidence>
<evidence type="ECO:0000256" key="3">
    <source>
        <dbReference type="ARBA" id="ARBA00023274"/>
    </source>
</evidence>